<feature type="compositionally biased region" description="Polar residues" evidence="1">
    <location>
        <begin position="1066"/>
        <end position="1085"/>
    </location>
</feature>
<dbReference type="Proteomes" id="UP000283383">
    <property type="component" value="Unassembled WGS sequence"/>
</dbReference>
<feature type="compositionally biased region" description="Basic and acidic residues" evidence="1">
    <location>
        <begin position="128"/>
        <end position="147"/>
    </location>
</feature>
<evidence type="ECO:0008006" key="4">
    <source>
        <dbReference type="Google" id="ProtNLM"/>
    </source>
</evidence>
<feature type="region of interest" description="Disordered" evidence="1">
    <location>
        <begin position="257"/>
        <end position="280"/>
    </location>
</feature>
<feature type="region of interest" description="Disordered" evidence="1">
    <location>
        <begin position="1"/>
        <end position="51"/>
    </location>
</feature>
<feature type="compositionally biased region" description="Basic and acidic residues" evidence="1">
    <location>
        <begin position="97"/>
        <end position="109"/>
    </location>
</feature>
<protein>
    <recommendedName>
        <fullName evidence="4">DUF1765-domain-containing protein</fullName>
    </recommendedName>
</protein>
<feature type="region of interest" description="Disordered" evidence="1">
    <location>
        <begin position="1065"/>
        <end position="1095"/>
    </location>
</feature>
<name>A0A420IP04_9PEZI</name>
<proteinExistence type="predicted"/>
<comment type="caution">
    <text evidence="2">The sequence shown here is derived from an EMBL/GenBank/DDBJ whole genome shotgun (WGS) entry which is preliminary data.</text>
</comment>
<reference evidence="2 3" key="1">
    <citation type="journal article" date="2018" name="BMC Genomics">
        <title>Comparative genome analyses reveal sequence features reflecting distinct modes of host-adaptation between dicot and monocot powdery mildew.</title>
        <authorList>
            <person name="Wu Y."/>
            <person name="Ma X."/>
            <person name="Pan Z."/>
            <person name="Kale S.D."/>
            <person name="Song Y."/>
            <person name="King H."/>
            <person name="Zhang Q."/>
            <person name="Presley C."/>
            <person name="Deng X."/>
            <person name="Wei C.I."/>
            <person name="Xiao S."/>
        </authorList>
    </citation>
    <scope>NUCLEOTIDE SEQUENCE [LARGE SCALE GENOMIC DNA]</scope>
    <source>
        <strain evidence="2">UMSG3</strain>
    </source>
</reference>
<keyword evidence="3" id="KW-1185">Reference proteome</keyword>
<gene>
    <name evidence="2" type="ORF">GcM3_080022</name>
</gene>
<dbReference type="AlphaFoldDB" id="A0A420IP04"/>
<dbReference type="Pfam" id="PF08578">
    <property type="entry name" value="DUF1765"/>
    <property type="match status" value="1"/>
</dbReference>
<evidence type="ECO:0000256" key="1">
    <source>
        <dbReference type="SAM" id="MobiDB-lite"/>
    </source>
</evidence>
<feature type="region of interest" description="Disordered" evidence="1">
    <location>
        <begin position="97"/>
        <end position="156"/>
    </location>
</feature>
<organism evidence="2 3">
    <name type="scientific">Golovinomyces cichoracearum</name>
    <dbReference type="NCBI Taxonomy" id="62708"/>
    <lineage>
        <taxon>Eukaryota</taxon>
        <taxon>Fungi</taxon>
        <taxon>Dikarya</taxon>
        <taxon>Ascomycota</taxon>
        <taxon>Pezizomycotina</taxon>
        <taxon>Leotiomycetes</taxon>
        <taxon>Erysiphales</taxon>
        <taxon>Erysiphaceae</taxon>
        <taxon>Golovinomyces</taxon>
    </lineage>
</organism>
<dbReference type="InterPro" id="IPR013887">
    <property type="entry name" value="UPF0592"/>
</dbReference>
<dbReference type="PANTHER" id="PTHR37988">
    <property type="entry name" value="UPF0592 MEMBRANE PROTEIN C7D4.03C"/>
    <property type="match status" value="1"/>
</dbReference>
<feature type="region of interest" description="Disordered" evidence="1">
    <location>
        <begin position="212"/>
        <end position="231"/>
    </location>
</feature>
<sequence>MHGISTILPSAHGSKVDLPRSVSSPTLPDLTKSEYHLESSPRLSDELPRSASYTSLPTFDCNFDFGEEFEPATFTQLFKPLEKQLSQTREKHLQHIEIERNDTHKDGKRGQKRQSIVPGPRFWAQKVKSQETEQKKTEKEIDSKPDSPTDGNSSLKIGIDIKSRAVSGQLTTKVRKSWISSLRKSPKVGKEEKDLDKSELVDEVTTKKTVNSTEVNTKIPSKPPDSVQKSSKSTFQKILERPSSILMNSATFNSTNSSFSSLHGSSHDNHSTPRTSTDKVPSLPIYLSTEKLSHINIEGLGKRDELTSAFRALENDFSKFQLKSWSFKTNVVRSSLIPFLRNHSEDASIKSLGPEDLERRINVFHKWWTGLLEVLDGKHNQTVSGVDRPVLLQGCFDIMIRPEWRHKLSVPVTSGNIPLRTPSRRILLPKRCSPNIATIKSLPNLLESINQRIRNLFIHNLSLQMNFVVEKMSLRYAPASLVAFCGKAAAYAFLFVPGVAEILVRIWKLQPSILRRVSHELGMSRNSSNQEPDEFVASFPGHLQGLMWNSVKSLCNSLRKSPESPTMAKSTAWYGPWVARWCGRDSDLFFIFAKYYHILIEDFFTPDLTLSEKARAPGIADRIGYLLVLAQTLTAIDGTIHRQPAVEPLPVTFDDVLAGADASAAALPLPSNNSARFMAENRLIMILRDFLCEYTPTNERARITYGQLFGKMMQAAAKKTSLFDHNACFILCDFMEETLNIFARFHENNNFIDWYFWLDVCKRMLQSENTMTEIRLFAFLYGIWNTVTGDERRKEVVCLDWLLTENVFDKYFNHWCPMIRAYYMRLLCWRVCRNDGETTDLDTKIFNTVSKRIESQWAHYLYIKEEAESSNLLPPSTTPCLPAPGRRFLIIRNDNPSPVTPLLFGLEGPISHTISQNSIQSISFISKNSPSRFSMKKSHDMENMTVKPYLKKETVEPQPPAVSIKKRWSVIGKAVSFTFFDSNTTSSAENSFDSPITRSMSTGLNNICLTEDCKDNVTSRSLDGSEFDEKEKTCEMPMAHRAFSFRFSLECGAYFENGIGGGSSSTNNLPNSSQVGATTGTSLSSHGLGERKLSSPRLPAPAQVLLVSKVPGVNREVTSKDWPKIQKLSDFSSEKSPQPLSHDLILKKSPSILVTTPQGEESFPNQQSLSTDLTMPCIQENFTKSTAYKGRALAEWAIIVGECNGFLERRRNEGVPNLKMVEVPLLGVEGFRRFG</sequence>
<feature type="compositionally biased region" description="Basic and acidic residues" evidence="1">
    <location>
        <begin position="31"/>
        <end position="48"/>
    </location>
</feature>
<evidence type="ECO:0000313" key="2">
    <source>
        <dbReference type="EMBL" id="RKF76271.1"/>
    </source>
</evidence>
<dbReference type="STRING" id="62708.A0A420IP04"/>
<evidence type="ECO:0000313" key="3">
    <source>
        <dbReference type="Proteomes" id="UP000283383"/>
    </source>
</evidence>
<dbReference type="PANTHER" id="PTHR37988:SF1">
    <property type="entry name" value="UPF0592 MEMBRANE PROTEIN C7D4.03C"/>
    <property type="match status" value="1"/>
</dbReference>
<accession>A0A420IP04</accession>
<dbReference type="EMBL" id="MCBQ01008013">
    <property type="protein sequence ID" value="RKF76271.1"/>
    <property type="molecule type" value="Genomic_DNA"/>
</dbReference>